<dbReference type="CDD" id="cd04017">
    <property type="entry name" value="C2D_Ferlin"/>
    <property type="match status" value="1"/>
</dbReference>
<keyword evidence="5" id="KW-0472">Membrane</keyword>
<dbReference type="WBParaSite" id="maker-unitig_13551-snap-gene-0.3-mRNA-1">
    <property type="protein sequence ID" value="maker-unitig_13551-snap-gene-0.3-mRNA-1"/>
    <property type="gene ID" value="maker-unitig_13551-snap-gene-0.3"/>
</dbReference>
<reference evidence="9" key="1">
    <citation type="submission" date="2016-11" db="UniProtKB">
        <authorList>
            <consortium name="WormBaseParasite"/>
        </authorList>
    </citation>
    <scope>IDENTIFICATION</scope>
</reference>
<evidence type="ECO:0000256" key="1">
    <source>
        <dbReference type="ARBA" id="ARBA00004167"/>
    </source>
</evidence>
<dbReference type="Pfam" id="PF00168">
    <property type="entry name" value="C2"/>
    <property type="match status" value="1"/>
</dbReference>
<dbReference type="InterPro" id="IPR037721">
    <property type="entry name" value="Ferlin"/>
</dbReference>
<dbReference type="Gene3D" id="2.60.40.150">
    <property type="entry name" value="C2 domain"/>
    <property type="match status" value="1"/>
</dbReference>
<dbReference type="InterPro" id="IPR012561">
    <property type="entry name" value="Ferlin_B-domain"/>
</dbReference>
<protein>
    <submittedName>
        <fullName evidence="9">FerB domain-containing protein</fullName>
    </submittedName>
</protein>
<evidence type="ECO:0000256" key="4">
    <source>
        <dbReference type="ARBA" id="ARBA00022989"/>
    </source>
</evidence>
<evidence type="ECO:0000256" key="5">
    <source>
        <dbReference type="ARBA" id="ARBA00023136"/>
    </source>
</evidence>
<dbReference type="PROSITE" id="PS50004">
    <property type="entry name" value="C2"/>
    <property type="match status" value="1"/>
</dbReference>
<evidence type="ECO:0000256" key="2">
    <source>
        <dbReference type="ARBA" id="ARBA00022692"/>
    </source>
</evidence>
<dbReference type="InterPro" id="IPR037723">
    <property type="entry name" value="C2D_Ferlin"/>
</dbReference>
<dbReference type="GO" id="GO:0016020">
    <property type="term" value="C:membrane"/>
    <property type="evidence" value="ECO:0007669"/>
    <property type="project" value="UniProtKB-SubCell"/>
</dbReference>
<dbReference type="SUPFAM" id="SSF49562">
    <property type="entry name" value="C2 domain (Calcium/lipid-binding domain, CaLB)"/>
    <property type="match status" value="1"/>
</dbReference>
<evidence type="ECO:0000256" key="3">
    <source>
        <dbReference type="ARBA" id="ARBA00022737"/>
    </source>
</evidence>
<dbReference type="AlphaFoldDB" id="A0A1I8F1Y4"/>
<name>A0A1I8F1Y4_9PLAT</name>
<dbReference type="InterPro" id="IPR035892">
    <property type="entry name" value="C2_domain_sf"/>
</dbReference>
<dbReference type="InterPro" id="IPR000008">
    <property type="entry name" value="C2_dom"/>
</dbReference>
<feature type="domain" description="C2" evidence="7">
    <location>
        <begin position="307"/>
        <end position="424"/>
    </location>
</feature>
<comment type="subcellular location">
    <subcellularLocation>
        <location evidence="1">Membrane</location>
        <topology evidence="1">Single-pass membrane protein</topology>
    </subcellularLocation>
</comment>
<feature type="region of interest" description="Disordered" evidence="6">
    <location>
        <begin position="468"/>
        <end position="487"/>
    </location>
</feature>
<dbReference type="Pfam" id="PF08150">
    <property type="entry name" value="FerB"/>
    <property type="match status" value="1"/>
</dbReference>
<accession>A0A1I8F1Y4</accession>
<sequence>NVAGMREDFLLVGIIYEAGAMDEEIGSKGKPVSFELSIGTYGYDPGGKTNEALLEDEEDTGSTVKKSAPMWCHSVSPGRAPRLTRDEYYHVPFNERKPCLYMRCCYEDHRPRLFVSNILEKLCCQFEQDIEDVQELVSRERRGVLSRAASFAEALDTAAADLRACKGTGGRTLLDMQRQRQLRLMLEKMKVKLKAMRSQLTTDSVPVRLKECRALARLLRDSLLDQQHSLPDVFVWLLCEGQRLAFARVPARQILHSATSEAERGKDCGRVCQLKMYLWLGLLKDMRNYRGTVPEGYQATTFKYRRPPNEIVYTERSLFEFRAYLFMARNLIGSDESGLSDAFARVIVNDQIATTHVISESLSPMWDRTLAVNPVIFYFNEQTAIKMPFDKPEFLGRCFCKPMVTLATSALREPYRPPRLDWWEIYRGQLNAGELLAAFELIQLDPATGQTPAFAPSLEDLRRAPIPVEEQDDGGDGDSADGGRKPDWIPVPASIRPRLARYRIEILFWGVRELAKVQFQSVESPKVTVEFGGASWSATSSTAAERSRTFLTASSSRSSKSLLPENKWYWPPLMFQCEDNRQFGRTVLVGNHVISSVTKYIKREETEKTVVSDTQSVASTTKTGTSHKKKLFKFSSLSKSVLFSSKSSSSAKSGYENPAFETAAAASGPGFRLVPSPPVVAALAARRGPQANGVGVEVPSAVSWRPPDGPPCCRVRHAIAGGAASRARRRRYNRDVVGSPSADATPVHDTHPLMTVREETIAETQIAGGKAPGTVREAQQGMD</sequence>
<dbReference type="PANTHER" id="PTHR12546">
    <property type="entry name" value="FER-1-LIKE"/>
    <property type="match status" value="1"/>
</dbReference>
<keyword evidence="4" id="KW-1133">Transmembrane helix</keyword>
<proteinExistence type="predicted"/>
<feature type="compositionally biased region" description="Acidic residues" evidence="6">
    <location>
        <begin position="469"/>
        <end position="479"/>
    </location>
</feature>
<organism evidence="8 9">
    <name type="scientific">Macrostomum lignano</name>
    <dbReference type="NCBI Taxonomy" id="282301"/>
    <lineage>
        <taxon>Eukaryota</taxon>
        <taxon>Metazoa</taxon>
        <taxon>Spiralia</taxon>
        <taxon>Lophotrochozoa</taxon>
        <taxon>Platyhelminthes</taxon>
        <taxon>Rhabditophora</taxon>
        <taxon>Macrostomorpha</taxon>
        <taxon>Macrostomida</taxon>
        <taxon>Macrostomidae</taxon>
        <taxon>Macrostomum</taxon>
    </lineage>
</organism>
<evidence type="ECO:0000259" key="7">
    <source>
        <dbReference type="PROSITE" id="PS50004"/>
    </source>
</evidence>
<evidence type="ECO:0000313" key="9">
    <source>
        <dbReference type="WBParaSite" id="maker-unitig_13551-snap-gene-0.3-mRNA-1"/>
    </source>
</evidence>
<keyword evidence="2" id="KW-0812">Transmembrane</keyword>
<dbReference type="PANTHER" id="PTHR12546:SF60">
    <property type="entry name" value="MISFIRE, ISOFORM F"/>
    <property type="match status" value="1"/>
</dbReference>
<dbReference type="GO" id="GO:0007009">
    <property type="term" value="P:plasma membrane organization"/>
    <property type="evidence" value="ECO:0007669"/>
    <property type="project" value="TreeGrafter"/>
</dbReference>
<dbReference type="SMART" id="SM01201">
    <property type="entry name" value="FerB"/>
    <property type="match status" value="1"/>
</dbReference>
<evidence type="ECO:0000313" key="8">
    <source>
        <dbReference type="Proteomes" id="UP000095280"/>
    </source>
</evidence>
<evidence type="ECO:0000256" key="6">
    <source>
        <dbReference type="SAM" id="MobiDB-lite"/>
    </source>
</evidence>
<keyword evidence="8" id="KW-1185">Reference proteome</keyword>
<dbReference type="Proteomes" id="UP000095280">
    <property type="component" value="Unplaced"/>
</dbReference>
<keyword evidence="3" id="KW-0677">Repeat</keyword>